<name>A0A290ZFY9_9PSEU</name>
<dbReference type="AlphaFoldDB" id="A0A290ZFY9"/>
<gene>
    <name evidence="1" type="ORF">CNX65_02935</name>
</gene>
<dbReference type="EMBL" id="CP023445">
    <property type="protein sequence ID" value="ATE57950.1"/>
    <property type="molecule type" value="Genomic_DNA"/>
</dbReference>
<reference evidence="1" key="1">
    <citation type="submission" date="2017-09" db="EMBL/GenBank/DDBJ databases">
        <title>Complete Genome Sequence of ansamitocin-producing Bacterium Actinosynnema pretiosum X47.</title>
        <authorList>
            <person name="Cao G."/>
            <person name="Zong G."/>
            <person name="Zhong C."/>
            <person name="Fu J."/>
        </authorList>
    </citation>
    <scope>NUCLEOTIDE SEQUENCE [LARGE SCALE GENOMIC DNA]</scope>
    <source>
        <strain evidence="1">X47</strain>
    </source>
</reference>
<keyword evidence="2" id="KW-1185">Reference proteome</keyword>
<evidence type="ECO:0000313" key="2">
    <source>
        <dbReference type="Proteomes" id="UP000218505"/>
    </source>
</evidence>
<accession>A0A290ZFY9</accession>
<dbReference type="Proteomes" id="UP000218505">
    <property type="component" value="Chromosome"/>
</dbReference>
<proteinExistence type="predicted"/>
<evidence type="ECO:0008006" key="3">
    <source>
        <dbReference type="Google" id="ProtNLM"/>
    </source>
</evidence>
<organism evidence="1 2">
    <name type="scientific">Actinosynnema pretiosum</name>
    <dbReference type="NCBI Taxonomy" id="42197"/>
    <lineage>
        <taxon>Bacteria</taxon>
        <taxon>Bacillati</taxon>
        <taxon>Actinomycetota</taxon>
        <taxon>Actinomycetes</taxon>
        <taxon>Pseudonocardiales</taxon>
        <taxon>Pseudonocardiaceae</taxon>
        <taxon>Actinosynnema</taxon>
    </lineage>
</organism>
<evidence type="ECO:0000313" key="1">
    <source>
        <dbReference type="EMBL" id="ATE57950.1"/>
    </source>
</evidence>
<sequence length="149" mass="15944">MSGGSRLPTSHDFVFPRGALVMGVEPVLRFQSAEERTKGVPVQQETDKETGMLVWSVLVIDQAAERKTDAAVTVKIAAPHQPVPPEAIPGTDVRPVVFDGLTVTPWIDDKACRSAHGGERHRCRAKLGYSLRASGMKSALAAKTTAKAA</sequence>
<protein>
    <recommendedName>
        <fullName evidence="3">Plasmid replication, integration and excision activator</fullName>
    </recommendedName>
</protein>
<dbReference type="KEGG" id="apre:CNX65_02935"/>